<keyword evidence="5" id="KW-0539">Nucleus</keyword>
<evidence type="ECO:0000256" key="2">
    <source>
        <dbReference type="ARBA" id="ARBA00023015"/>
    </source>
</evidence>
<dbReference type="EnsemblMetazoa" id="CapteT221598">
    <property type="protein sequence ID" value="CapteP221598"/>
    <property type="gene ID" value="CapteG221598"/>
</dbReference>
<comment type="subcellular location">
    <subcellularLocation>
        <location evidence="1">Nucleus</location>
    </subcellularLocation>
</comment>
<dbReference type="AlphaFoldDB" id="R7UY00"/>
<evidence type="ECO:0000313" key="8">
    <source>
        <dbReference type="EMBL" id="ELU11458.1"/>
    </source>
</evidence>
<dbReference type="SUPFAM" id="SSF47459">
    <property type="entry name" value="HLH, helix-loop-helix DNA-binding domain"/>
    <property type="match status" value="1"/>
</dbReference>
<proteinExistence type="predicted"/>
<dbReference type="STRING" id="283909.R7UY00"/>
<evidence type="ECO:0000313" key="10">
    <source>
        <dbReference type="Proteomes" id="UP000014760"/>
    </source>
</evidence>
<dbReference type="SMART" id="SM00353">
    <property type="entry name" value="HLH"/>
    <property type="match status" value="1"/>
</dbReference>
<reference evidence="8 10" key="2">
    <citation type="journal article" date="2013" name="Nature">
        <title>Insights into bilaterian evolution from three spiralian genomes.</title>
        <authorList>
            <person name="Simakov O."/>
            <person name="Marletaz F."/>
            <person name="Cho S.J."/>
            <person name="Edsinger-Gonzales E."/>
            <person name="Havlak P."/>
            <person name="Hellsten U."/>
            <person name="Kuo D.H."/>
            <person name="Larsson T."/>
            <person name="Lv J."/>
            <person name="Arendt D."/>
            <person name="Savage R."/>
            <person name="Osoegawa K."/>
            <person name="de Jong P."/>
            <person name="Grimwood J."/>
            <person name="Chapman J.A."/>
            <person name="Shapiro H."/>
            <person name="Aerts A."/>
            <person name="Otillar R.P."/>
            <person name="Terry A.Y."/>
            <person name="Boore J.L."/>
            <person name="Grigoriev I.V."/>
            <person name="Lindberg D.R."/>
            <person name="Seaver E.C."/>
            <person name="Weisblat D.A."/>
            <person name="Putnam N.H."/>
            <person name="Rokhsar D.S."/>
        </authorList>
    </citation>
    <scope>NUCLEOTIDE SEQUENCE</scope>
    <source>
        <strain evidence="8 10">I ESC-2004</strain>
    </source>
</reference>
<dbReference type="GO" id="GO:0005634">
    <property type="term" value="C:nucleus"/>
    <property type="evidence" value="ECO:0007669"/>
    <property type="project" value="UniProtKB-SubCell"/>
</dbReference>
<evidence type="ECO:0000313" key="9">
    <source>
        <dbReference type="EnsemblMetazoa" id="CapteP221598"/>
    </source>
</evidence>
<dbReference type="Pfam" id="PF00010">
    <property type="entry name" value="HLH"/>
    <property type="match status" value="1"/>
</dbReference>
<dbReference type="EMBL" id="AMQN01000860">
    <property type="status" value="NOT_ANNOTATED_CDS"/>
    <property type="molecule type" value="Genomic_DNA"/>
</dbReference>
<feature type="domain" description="BHLH" evidence="7">
    <location>
        <begin position="194"/>
        <end position="251"/>
    </location>
</feature>
<name>R7UY00_CAPTE</name>
<dbReference type="CDD" id="cd11405">
    <property type="entry name" value="bHLHzip_MLXIP_like"/>
    <property type="match status" value="1"/>
</dbReference>
<dbReference type="HOGENOM" id="CLU_678336_0_0_1"/>
<sequence>MTTKEADMRADEFPQDLYSLDIDSLEIVSSKESASQKAKTDLVSLFNMPSSQSLQPPHSLDLELTMMDHSDMLLDAGGIEAPDLTSDLSLGSILNSVTSAGFTACTDASTLSLSDLPMFVADSSSAQFCATPTYSYTSESNPTTPGYLTPAPSPNSSYPSSPRGGIILSKNEYSSGTTTPTGGRGGAKAKIPRHKRQSHIRAEYKRRSKIQGGFDEIKALIPSIQESSGGNSSKESKSNMLNKTVDYCRQLKAENKALLRESCQLRAEIEGMTADIKSFQENMPDAGLKTPSSAPPSPVSAEKQLEDYLHARTVSNWKFWIFGLFARSLFESYNRSVETNNVEDFFSSVLGWVEEHLSLRNLRPAVFNTLRHVSSNTSIIGDPSRLPEEALKAALSSSNQQPVSLL</sequence>
<dbReference type="Proteomes" id="UP000014760">
    <property type="component" value="Unassembled WGS sequence"/>
</dbReference>
<accession>R7UY00</accession>
<reference evidence="10" key="1">
    <citation type="submission" date="2012-12" db="EMBL/GenBank/DDBJ databases">
        <authorList>
            <person name="Hellsten U."/>
            <person name="Grimwood J."/>
            <person name="Chapman J.A."/>
            <person name="Shapiro H."/>
            <person name="Aerts A."/>
            <person name="Otillar R.P."/>
            <person name="Terry A.Y."/>
            <person name="Boore J.L."/>
            <person name="Simakov O."/>
            <person name="Marletaz F."/>
            <person name="Cho S.-J."/>
            <person name="Edsinger-Gonzales E."/>
            <person name="Havlak P."/>
            <person name="Kuo D.-H."/>
            <person name="Larsson T."/>
            <person name="Lv J."/>
            <person name="Arendt D."/>
            <person name="Savage R."/>
            <person name="Osoegawa K."/>
            <person name="de Jong P."/>
            <person name="Lindberg D.R."/>
            <person name="Seaver E.C."/>
            <person name="Weisblat D.A."/>
            <person name="Putnam N.H."/>
            <person name="Grigoriev I.V."/>
            <person name="Rokhsar D.S."/>
        </authorList>
    </citation>
    <scope>NUCLEOTIDE SEQUENCE</scope>
    <source>
        <strain evidence="10">I ESC-2004</strain>
    </source>
</reference>
<gene>
    <name evidence="8" type="ORF">CAPTEDRAFT_221598</name>
</gene>
<feature type="region of interest" description="Disordered" evidence="6">
    <location>
        <begin position="139"/>
        <end position="202"/>
    </location>
</feature>
<protein>
    <recommendedName>
        <fullName evidence="7">BHLH domain-containing protein</fullName>
    </recommendedName>
</protein>
<organism evidence="8">
    <name type="scientific">Capitella teleta</name>
    <name type="common">Polychaete worm</name>
    <dbReference type="NCBI Taxonomy" id="283909"/>
    <lineage>
        <taxon>Eukaryota</taxon>
        <taxon>Metazoa</taxon>
        <taxon>Spiralia</taxon>
        <taxon>Lophotrochozoa</taxon>
        <taxon>Annelida</taxon>
        <taxon>Polychaeta</taxon>
        <taxon>Sedentaria</taxon>
        <taxon>Scolecida</taxon>
        <taxon>Capitellidae</taxon>
        <taxon>Capitella</taxon>
    </lineage>
</organism>
<feature type="compositionally biased region" description="Basic residues" evidence="6">
    <location>
        <begin position="190"/>
        <end position="199"/>
    </location>
</feature>
<dbReference type="PANTHER" id="PTHR15741">
    <property type="entry name" value="BASIC HELIX-LOOP-HELIX ZIP TRANSCRIPTION FACTOR"/>
    <property type="match status" value="1"/>
</dbReference>
<keyword evidence="10" id="KW-1185">Reference proteome</keyword>
<dbReference type="InterPro" id="IPR036638">
    <property type="entry name" value="HLH_DNA-bd_sf"/>
</dbReference>
<keyword evidence="2" id="KW-0805">Transcription regulation</keyword>
<dbReference type="PANTHER" id="PTHR15741:SF37">
    <property type="entry name" value="LD38259P"/>
    <property type="match status" value="1"/>
</dbReference>
<evidence type="ECO:0000256" key="3">
    <source>
        <dbReference type="ARBA" id="ARBA00023125"/>
    </source>
</evidence>
<evidence type="ECO:0000256" key="4">
    <source>
        <dbReference type="ARBA" id="ARBA00023163"/>
    </source>
</evidence>
<reference evidence="9" key="3">
    <citation type="submission" date="2015-06" db="UniProtKB">
        <authorList>
            <consortium name="EnsemblMetazoa"/>
        </authorList>
    </citation>
    <scope>IDENTIFICATION</scope>
</reference>
<dbReference type="OrthoDB" id="6086776at2759"/>
<dbReference type="Gene3D" id="4.10.280.10">
    <property type="entry name" value="Helix-loop-helix DNA-binding domain"/>
    <property type="match status" value="1"/>
</dbReference>
<evidence type="ECO:0000256" key="5">
    <source>
        <dbReference type="ARBA" id="ARBA00023242"/>
    </source>
</evidence>
<dbReference type="InterPro" id="IPR011598">
    <property type="entry name" value="bHLH_dom"/>
</dbReference>
<dbReference type="PROSITE" id="PS50888">
    <property type="entry name" value="BHLH"/>
    <property type="match status" value="1"/>
</dbReference>
<keyword evidence="3" id="KW-0238">DNA-binding</keyword>
<dbReference type="InterPro" id="IPR052207">
    <property type="entry name" value="Max-like/E-box_TFs"/>
</dbReference>
<keyword evidence="4" id="KW-0804">Transcription</keyword>
<dbReference type="GO" id="GO:0000978">
    <property type="term" value="F:RNA polymerase II cis-regulatory region sequence-specific DNA binding"/>
    <property type="evidence" value="ECO:0007669"/>
    <property type="project" value="TreeGrafter"/>
</dbReference>
<evidence type="ECO:0000256" key="6">
    <source>
        <dbReference type="SAM" id="MobiDB-lite"/>
    </source>
</evidence>
<dbReference type="GO" id="GO:0046983">
    <property type="term" value="F:protein dimerization activity"/>
    <property type="evidence" value="ECO:0007669"/>
    <property type="project" value="InterPro"/>
</dbReference>
<dbReference type="GO" id="GO:0000981">
    <property type="term" value="F:DNA-binding transcription factor activity, RNA polymerase II-specific"/>
    <property type="evidence" value="ECO:0007669"/>
    <property type="project" value="TreeGrafter"/>
</dbReference>
<evidence type="ECO:0000256" key="1">
    <source>
        <dbReference type="ARBA" id="ARBA00004123"/>
    </source>
</evidence>
<dbReference type="EMBL" id="KB296703">
    <property type="protein sequence ID" value="ELU11458.1"/>
    <property type="molecule type" value="Genomic_DNA"/>
</dbReference>
<evidence type="ECO:0000259" key="7">
    <source>
        <dbReference type="PROSITE" id="PS50888"/>
    </source>
</evidence>